<dbReference type="Proteomes" id="UP000057609">
    <property type="component" value="Chromosome"/>
</dbReference>
<dbReference type="InterPro" id="IPR003265">
    <property type="entry name" value="HhH-GPD_domain"/>
</dbReference>
<keyword evidence="13" id="KW-1185">Reference proteome</keyword>
<evidence type="ECO:0000313" key="12">
    <source>
        <dbReference type="EMBL" id="AJE03296.1"/>
    </source>
</evidence>
<keyword evidence="9" id="KW-0234">DNA repair</keyword>
<dbReference type="PANTHER" id="PTHR42944:SF1">
    <property type="entry name" value="ADENINE DNA GLYCOSYLASE"/>
    <property type="match status" value="1"/>
</dbReference>
<dbReference type="STRING" id="345632.GPICK_07965"/>
<evidence type="ECO:0000256" key="10">
    <source>
        <dbReference type="ARBA" id="ARBA00023295"/>
    </source>
</evidence>
<dbReference type="GO" id="GO:0032357">
    <property type="term" value="F:oxidized purine DNA binding"/>
    <property type="evidence" value="ECO:0007669"/>
    <property type="project" value="TreeGrafter"/>
</dbReference>
<dbReference type="HOGENOM" id="CLU_012862_2_0_7"/>
<reference evidence="12 13" key="1">
    <citation type="journal article" date="2015" name="Genome Announc.">
        <title>Complete Genome of Geobacter pickeringii G13T, a Metal-Reducing Isolate from Sedimentary Kaolin Deposits.</title>
        <authorList>
            <person name="Badalamenti J.P."/>
            <person name="Bond D.R."/>
        </authorList>
    </citation>
    <scope>NUCLEOTIDE SEQUENCE [LARGE SCALE GENOMIC DNA]</scope>
    <source>
        <strain evidence="12 13">G13</strain>
    </source>
</reference>
<accession>A0A0B5BGX7</accession>
<dbReference type="OrthoDB" id="9802365at2"/>
<evidence type="ECO:0000256" key="1">
    <source>
        <dbReference type="ARBA" id="ARBA00001966"/>
    </source>
</evidence>
<dbReference type="PROSITE" id="PS01155">
    <property type="entry name" value="ENDONUCLEASE_III_2"/>
    <property type="match status" value="1"/>
</dbReference>
<dbReference type="Gene3D" id="1.10.340.30">
    <property type="entry name" value="Hypothetical protein, domain 2"/>
    <property type="match status" value="1"/>
</dbReference>
<evidence type="ECO:0000256" key="3">
    <source>
        <dbReference type="ARBA" id="ARBA00008343"/>
    </source>
</evidence>
<evidence type="ECO:0000256" key="2">
    <source>
        <dbReference type="ARBA" id="ARBA00002933"/>
    </source>
</evidence>
<keyword evidence="10" id="KW-0326">Glycosidase</keyword>
<dbReference type="SMART" id="SM00478">
    <property type="entry name" value="ENDO3c"/>
    <property type="match status" value="1"/>
</dbReference>
<keyword evidence="4" id="KW-0479">Metal-binding</keyword>
<dbReference type="GO" id="GO:0000701">
    <property type="term" value="F:purine-specific mismatch base pair DNA N-glycosylase activity"/>
    <property type="evidence" value="ECO:0007669"/>
    <property type="project" value="TreeGrafter"/>
</dbReference>
<dbReference type="GO" id="GO:0051536">
    <property type="term" value="F:iron-sulfur cluster binding"/>
    <property type="evidence" value="ECO:0007669"/>
    <property type="project" value="UniProtKB-KW"/>
</dbReference>
<dbReference type="Pfam" id="PF00730">
    <property type="entry name" value="HhH-GPD"/>
    <property type="match status" value="1"/>
</dbReference>
<dbReference type="KEGG" id="gpi:GPICK_07965"/>
<dbReference type="CDD" id="cd00056">
    <property type="entry name" value="ENDO3c"/>
    <property type="match status" value="1"/>
</dbReference>
<keyword evidence="6" id="KW-0378">Hydrolase</keyword>
<evidence type="ECO:0000256" key="6">
    <source>
        <dbReference type="ARBA" id="ARBA00022801"/>
    </source>
</evidence>
<feature type="domain" description="HhH-GPD" evidence="11">
    <location>
        <begin position="58"/>
        <end position="206"/>
    </location>
</feature>
<keyword evidence="7" id="KW-0408">Iron</keyword>
<proteinExistence type="inferred from homology"/>
<name>A0A0B5BGX7_9BACT</name>
<keyword evidence="5" id="KW-0227">DNA damage</keyword>
<dbReference type="GO" id="GO:0034039">
    <property type="term" value="F:8-oxo-7,8-dihydroguanine DNA N-glycosylase activity"/>
    <property type="evidence" value="ECO:0007669"/>
    <property type="project" value="TreeGrafter"/>
</dbReference>
<dbReference type="GO" id="GO:0004519">
    <property type="term" value="F:endonuclease activity"/>
    <property type="evidence" value="ECO:0007669"/>
    <property type="project" value="UniProtKB-KW"/>
</dbReference>
<dbReference type="Pfam" id="PF13412">
    <property type="entry name" value="HTH_24"/>
    <property type="match status" value="1"/>
</dbReference>
<dbReference type="GO" id="GO:0046872">
    <property type="term" value="F:metal ion binding"/>
    <property type="evidence" value="ECO:0007669"/>
    <property type="project" value="UniProtKB-KW"/>
</dbReference>
<keyword evidence="12" id="KW-0540">Nuclease</keyword>
<dbReference type="InterPro" id="IPR011257">
    <property type="entry name" value="DNA_glycosylase"/>
</dbReference>
<dbReference type="GO" id="GO:0035485">
    <property type="term" value="F:adenine/guanine mispair binding"/>
    <property type="evidence" value="ECO:0007669"/>
    <property type="project" value="TreeGrafter"/>
</dbReference>
<dbReference type="PANTHER" id="PTHR42944">
    <property type="entry name" value="ADENINE DNA GLYCOSYLASE"/>
    <property type="match status" value="1"/>
</dbReference>
<dbReference type="InterPro" id="IPR004036">
    <property type="entry name" value="Endonuclease-III-like_CS2"/>
</dbReference>
<gene>
    <name evidence="12" type="ORF">GPICK_07965</name>
</gene>
<evidence type="ECO:0000256" key="8">
    <source>
        <dbReference type="ARBA" id="ARBA00023014"/>
    </source>
</evidence>
<dbReference type="RefSeq" id="WP_039741967.1">
    <property type="nucleotide sequence ID" value="NZ_CP009788.1"/>
</dbReference>
<dbReference type="GO" id="GO:0006298">
    <property type="term" value="P:mismatch repair"/>
    <property type="evidence" value="ECO:0007669"/>
    <property type="project" value="TreeGrafter"/>
</dbReference>
<evidence type="ECO:0000313" key="13">
    <source>
        <dbReference type="Proteomes" id="UP000057609"/>
    </source>
</evidence>
<dbReference type="InterPro" id="IPR036390">
    <property type="entry name" value="WH_DNA-bd_sf"/>
</dbReference>
<dbReference type="SUPFAM" id="SSF46785">
    <property type="entry name" value="Winged helix' DNA-binding domain"/>
    <property type="match status" value="1"/>
</dbReference>
<evidence type="ECO:0000256" key="9">
    <source>
        <dbReference type="ARBA" id="ARBA00023204"/>
    </source>
</evidence>
<protein>
    <submittedName>
        <fullName evidence="12">Endonuclease III</fullName>
    </submittedName>
</protein>
<dbReference type="AlphaFoldDB" id="A0A0B5BGX7"/>
<evidence type="ECO:0000256" key="5">
    <source>
        <dbReference type="ARBA" id="ARBA00022763"/>
    </source>
</evidence>
<dbReference type="GO" id="GO:0006284">
    <property type="term" value="P:base-excision repair"/>
    <property type="evidence" value="ECO:0007669"/>
    <property type="project" value="InterPro"/>
</dbReference>
<evidence type="ECO:0000256" key="4">
    <source>
        <dbReference type="ARBA" id="ARBA00022723"/>
    </source>
</evidence>
<dbReference type="InterPro" id="IPR044298">
    <property type="entry name" value="MIG/MutY"/>
</dbReference>
<dbReference type="Gene3D" id="1.10.1670.10">
    <property type="entry name" value="Helix-hairpin-Helix base-excision DNA repair enzymes (C-terminal)"/>
    <property type="match status" value="1"/>
</dbReference>
<evidence type="ECO:0000259" key="11">
    <source>
        <dbReference type="SMART" id="SM00478"/>
    </source>
</evidence>
<dbReference type="InterPro" id="IPR023170">
    <property type="entry name" value="HhH_base_excis_C"/>
</dbReference>
<comment type="function">
    <text evidence="2">Adenine glycosylase active on G-A mispairs. MutY also corrects error-prone DNA synthesis past GO lesions which are due to the oxidatively damaged form of guanine: 7,8-dihydro-8-oxoguanine (8-oxo-dGTP).</text>
</comment>
<sequence>MTTERISRLGHLFRQERLSTEVTDLFREIINDHYRENARILPWRSTFDPYAIYVSEVMLQQTQVERVRVKYEEFLARFPDITTLAGAPLHEVLAVWQGLGYNRRAVLLKKCAETLMERFNGTLPSAAEALETLPGIGHYTARAIAAFAFGAAAPFIETNIRTVFIHLFLPDRDRVHDREILPLVEGTIDHTDPRRWYYALMDYGAHLKRTHVNPSRRSAHHTRQAPFKGSNRELRSRILRAVMAQPGISGAGLADQLDTAITAVIDNLQQMESEGLITLQQGLCRIP</sequence>
<organism evidence="12 13">
    <name type="scientific">Geobacter pickeringii</name>
    <dbReference type="NCBI Taxonomy" id="345632"/>
    <lineage>
        <taxon>Bacteria</taxon>
        <taxon>Pseudomonadati</taxon>
        <taxon>Thermodesulfobacteriota</taxon>
        <taxon>Desulfuromonadia</taxon>
        <taxon>Geobacterales</taxon>
        <taxon>Geobacteraceae</taxon>
        <taxon>Geobacter</taxon>
    </lineage>
</organism>
<keyword evidence="8" id="KW-0411">Iron-sulfur</keyword>
<comment type="cofactor">
    <cofactor evidence="1">
        <name>[4Fe-4S] cluster</name>
        <dbReference type="ChEBI" id="CHEBI:49883"/>
    </cofactor>
</comment>
<evidence type="ECO:0000256" key="7">
    <source>
        <dbReference type="ARBA" id="ARBA00023004"/>
    </source>
</evidence>
<keyword evidence="12" id="KW-0255">Endonuclease</keyword>
<dbReference type="SUPFAM" id="SSF48150">
    <property type="entry name" value="DNA-glycosylase"/>
    <property type="match status" value="1"/>
</dbReference>
<dbReference type="EMBL" id="CP009788">
    <property type="protein sequence ID" value="AJE03296.1"/>
    <property type="molecule type" value="Genomic_DNA"/>
</dbReference>
<comment type="similarity">
    <text evidence="3">Belongs to the Nth/MutY family.</text>
</comment>